<sequence>MSLLCGHGCSDLVSRHLLDGRTAVQQAQENGRDKLVALLKSWAVEKQILM</sequence>
<dbReference type="Proteomes" id="UP000654075">
    <property type="component" value="Unassembled WGS sequence"/>
</dbReference>
<evidence type="ECO:0000313" key="1">
    <source>
        <dbReference type="EMBL" id="CAE8624127.1"/>
    </source>
</evidence>
<dbReference type="AlphaFoldDB" id="A0A813GMM3"/>
<keyword evidence="2" id="KW-1185">Reference proteome</keyword>
<dbReference type="EMBL" id="CAJNNV010028323">
    <property type="protein sequence ID" value="CAE8624127.1"/>
    <property type="molecule type" value="Genomic_DNA"/>
</dbReference>
<proteinExistence type="predicted"/>
<protein>
    <submittedName>
        <fullName evidence="1">Uncharacterized protein</fullName>
    </submittedName>
</protein>
<gene>
    <name evidence="1" type="ORF">PGLA1383_LOCUS41319</name>
</gene>
<name>A0A813GMM3_POLGL</name>
<evidence type="ECO:0000313" key="2">
    <source>
        <dbReference type="Proteomes" id="UP000654075"/>
    </source>
</evidence>
<reference evidence="1" key="1">
    <citation type="submission" date="2021-02" db="EMBL/GenBank/DDBJ databases">
        <authorList>
            <person name="Dougan E. K."/>
            <person name="Rhodes N."/>
            <person name="Thang M."/>
            <person name="Chan C."/>
        </authorList>
    </citation>
    <scope>NUCLEOTIDE SEQUENCE</scope>
</reference>
<comment type="caution">
    <text evidence="1">The sequence shown here is derived from an EMBL/GenBank/DDBJ whole genome shotgun (WGS) entry which is preliminary data.</text>
</comment>
<organism evidence="1 2">
    <name type="scientific">Polarella glacialis</name>
    <name type="common">Dinoflagellate</name>
    <dbReference type="NCBI Taxonomy" id="89957"/>
    <lineage>
        <taxon>Eukaryota</taxon>
        <taxon>Sar</taxon>
        <taxon>Alveolata</taxon>
        <taxon>Dinophyceae</taxon>
        <taxon>Suessiales</taxon>
        <taxon>Suessiaceae</taxon>
        <taxon>Polarella</taxon>
    </lineage>
</organism>
<accession>A0A813GMM3</accession>